<dbReference type="InterPro" id="IPR001584">
    <property type="entry name" value="Integrase_cat-core"/>
</dbReference>
<organism evidence="2 3">
    <name type="scientific">Mucuna pruriens</name>
    <name type="common">Velvet bean</name>
    <name type="synonym">Dolichos pruriens</name>
    <dbReference type="NCBI Taxonomy" id="157652"/>
    <lineage>
        <taxon>Eukaryota</taxon>
        <taxon>Viridiplantae</taxon>
        <taxon>Streptophyta</taxon>
        <taxon>Embryophyta</taxon>
        <taxon>Tracheophyta</taxon>
        <taxon>Spermatophyta</taxon>
        <taxon>Magnoliopsida</taxon>
        <taxon>eudicotyledons</taxon>
        <taxon>Gunneridae</taxon>
        <taxon>Pentapetalae</taxon>
        <taxon>rosids</taxon>
        <taxon>fabids</taxon>
        <taxon>Fabales</taxon>
        <taxon>Fabaceae</taxon>
        <taxon>Papilionoideae</taxon>
        <taxon>50 kb inversion clade</taxon>
        <taxon>NPAAA clade</taxon>
        <taxon>indigoferoid/millettioid clade</taxon>
        <taxon>Phaseoleae</taxon>
        <taxon>Mucuna</taxon>
    </lineage>
</organism>
<evidence type="ECO:0000259" key="1">
    <source>
        <dbReference type="PROSITE" id="PS50994"/>
    </source>
</evidence>
<dbReference type="SUPFAM" id="SSF53098">
    <property type="entry name" value="Ribonuclease H-like"/>
    <property type="match status" value="1"/>
</dbReference>
<sequence length="600" mass="69397">MEYIAKAEYNEETRAPTIMEAYLDASDLWEAIEKDYEIDPLSENPRIAQLKSHKEKKQQKSKEYEKNEKVKGMQVLNLMREFKMQWMKESETIKEYSDRLLTILHKMRLLGTDIPDMRIVQKILVIVPERQPQIEAQVVDQQQEEEQLFAATCFATNNNGENGKRQDLGKSLSSDLMEEVQAAISSLINVNELWHKRLGHFNHVSLLYMKKQNIVEGLPSLKDHIIRSNNGKEYISDQFNSFYKEARIEHQLTTLHSTTNGVSERKNRTIVEMARCMMHENGLRKKFWAEAANTAVFLLNRLPTKAVQEKTPFEAWYGHKPFVLNFKVFGCICFTYEPKVKRNKLDKRAEAGIFIGCHTTSKAYRVFQPYDENIDDPPVRGTSFCFLIFMKDVMLLCLEPENFTEEKKDLKWIAAMEEELNMIKENQTWELEDIYVEQHEGLTKGQKDKGTLDYGVCFNSNQEFNHHGFSDNDWGGSLDDMKSTSSYCFTFSYGVFSWTSKKQDIVSQSIAETEFIAATAAVNQALWVRKILVNLQMAQTDSTKVEILVDNQAAIAISNNSVFHEKTKHFTIKLYFLRELQSFAIGGKGGRRAKNSVSDR</sequence>
<dbReference type="CDD" id="cd09272">
    <property type="entry name" value="RNase_HI_RT_Ty1"/>
    <property type="match status" value="1"/>
</dbReference>
<evidence type="ECO:0000313" key="2">
    <source>
        <dbReference type="EMBL" id="RDY10253.1"/>
    </source>
</evidence>
<feature type="non-terminal residue" evidence="2">
    <location>
        <position position="1"/>
    </location>
</feature>
<dbReference type="GO" id="GO:0015074">
    <property type="term" value="P:DNA integration"/>
    <property type="evidence" value="ECO:0007669"/>
    <property type="project" value="InterPro"/>
</dbReference>
<dbReference type="InterPro" id="IPR057670">
    <property type="entry name" value="SH3_retrovirus"/>
</dbReference>
<dbReference type="InterPro" id="IPR012337">
    <property type="entry name" value="RNaseH-like_sf"/>
</dbReference>
<dbReference type="PANTHER" id="PTHR42648">
    <property type="entry name" value="TRANSPOSASE, PUTATIVE-RELATED"/>
    <property type="match status" value="1"/>
</dbReference>
<dbReference type="OrthoDB" id="1721964at2759"/>
<proteinExistence type="predicted"/>
<name>A0A371I5G4_MUCPR</name>
<feature type="domain" description="Integrase catalytic" evidence="1">
    <location>
        <begin position="225"/>
        <end position="320"/>
    </location>
</feature>
<accession>A0A371I5G4</accession>
<dbReference type="GO" id="GO:0003676">
    <property type="term" value="F:nucleic acid binding"/>
    <property type="evidence" value="ECO:0007669"/>
    <property type="project" value="InterPro"/>
</dbReference>
<dbReference type="Pfam" id="PF25597">
    <property type="entry name" value="SH3_retrovirus"/>
    <property type="match status" value="1"/>
</dbReference>
<evidence type="ECO:0000313" key="3">
    <source>
        <dbReference type="Proteomes" id="UP000257109"/>
    </source>
</evidence>
<dbReference type="PROSITE" id="PS50994">
    <property type="entry name" value="INTEGRASE"/>
    <property type="match status" value="1"/>
</dbReference>
<dbReference type="AlphaFoldDB" id="A0A371I5G4"/>
<dbReference type="Pfam" id="PF14223">
    <property type="entry name" value="Retrotran_gag_2"/>
    <property type="match status" value="1"/>
</dbReference>
<dbReference type="Proteomes" id="UP000257109">
    <property type="component" value="Unassembled WGS sequence"/>
</dbReference>
<protein>
    <recommendedName>
        <fullName evidence="1">Integrase catalytic domain-containing protein</fullName>
    </recommendedName>
</protein>
<dbReference type="InterPro" id="IPR025724">
    <property type="entry name" value="GAG-pre-integrase_dom"/>
</dbReference>
<keyword evidence="3" id="KW-1185">Reference proteome</keyword>
<dbReference type="PANTHER" id="PTHR42648:SF18">
    <property type="entry name" value="RETROTRANSPOSON, UNCLASSIFIED-LIKE PROTEIN"/>
    <property type="match status" value="1"/>
</dbReference>
<comment type="caution">
    <text evidence="2">The sequence shown here is derived from an EMBL/GenBank/DDBJ whole genome shotgun (WGS) entry which is preliminary data.</text>
</comment>
<dbReference type="InterPro" id="IPR036397">
    <property type="entry name" value="RNaseH_sf"/>
</dbReference>
<dbReference type="InterPro" id="IPR039537">
    <property type="entry name" value="Retrotran_Ty1/copia-like"/>
</dbReference>
<dbReference type="EMBL" id="QJKJ01000881">
    <property type="protein sequence ID" value="RDY10253.1"/>
    <property type="molecule type" value="Genomic_DNA"/>
</dbReference>
<reference evidence="2" key="1">
    <citation type="submission" date="2018-05" db="EMBL/GenBank/DDBJ databases">
        <title>Draft genome of Mucuna pruriens seed.</title>
        <authorList>
            <person name="Nnadi N.E."/>
            <person name="Vos R."/>
            <person name="Hasami M.H."/>
            <person name="Devisetty U.K."/>
            <person name="Aguiy J.C."/>
        </authorList>
    </citation>
    <scope>NUCLEOTIDE SEQUENCE [LARGE SCALE GENOMIC DNA]</scope>
    <source>
        <strain evidence="2">JCA_2017</strain>
    </source>
</reference>
<dbReference type="Pfam" id="PF13976">
    <property type="entry name" value="gag_pre-integrs"/>
    <property type="match status" value="1"/>
</dbReference>
<dbReference type="Gene3D" id="3.30.420.10">
    <property type="entry name" value="Ribonuclease H-like superfamily/Ribonuclease H"/>
    <property type="match status" value="1"/>
</dbReference>
<gene>
    <name evidence="2" type="ORF">CR513_05259</name>
</gene>